<feature type="domain" description="HTH marR-type" evidence="2">
    <location>
        <begin position="11"/>
        <end position="143"/>
    </location>
</feature>
<dbReference type="InterPro" id="IPR036390">
    <property type="entry name" value="WH_DNA-bd_sf"/>
</dbReference>
<dbReference type="SUPFAM" id="SSF46785">
    <property type="entry name" value="Winged helix' DNA-binding domain"/>
    <property type="match status" value="1"/>
</dbReference>
<dbReference type="AlphaFoldDB" id="A0A916TA94"/>
<dbReference type="PANTHER" id="PTHR39515">
    <property type="entry name" value="CONSERVED PROTEIN"/>
    <property type="match status" value="1"/>
</dbReference>
<name>A0A916TA94_9ACTN</name>
<gene>
    <name evidence="3" type="ORF">GCM10011489_26860</name>
</gene>
<dbReference type="PROSITE" id="PS50995">
    <property type="entry name" value="HTH_MARR_2"/>
    <property type="match status" value="1"/>
</dbReference>
<dbReference type="SMART" id="SM00347">
    <property type="entry name" value="HTH_MARR"/>
    <property type="match status" value="1"/>
</dbReference>
<protein>
    <submittedName>
        <fullName evidence="3">HTH-type transcriptional regulator MarR</fullName>
    </submittedName>
</protein>
<proteinExistence type="predicted"/>
<organism evidence="3 4">
    <name type="scientific">Gordonia jinhuaensis</name>
    <dbReference type="NCBI Taxonomy" id="1517702"/>
    <lineage>
        <taxon>Bacteria</taxon>
        <taxon>Bacillati</taxon>
        <taxon>Actinomycetota</taxon>
        <taxon>Actinomycetes</taxon>
        <taxon>Mycobacteriales</taxon>
        <taxon>Gordoniaceae</taxon>
        <taxon>Gordonia</taxon>
    </lineage>
</organism>
<dbReference type="Pfam" id="PF01047">
    <property type="entry name" value="MarR"/>
    <property type="match status" value="1"/>
</dbReference>
<dbReference type="InterPro" id="IPR036388">
    <property type="entry name" value="WH-like_DNA-bd_sf"/>
</dbReference>
<accession>A0A916TA94</accession>
<dbReference type="EMBL" id="BMGC01000020">
    <property type="protein sequence ID" value="GGB37736.1"/>
    <property type="molecule type" value="Genomic_DNA"/>
</dbReference>
<keyword evidence="4" id="KW-1185">Reference proteome</keyword>
<evidence type="ECO:0000259" key="2">
    <source>
        <dbReference type="PROSITE" id="PS50995"/>
    </source>
</evidence>
<comment type="caution">
    <text evidence="3">The sequence shown here is derived from an EMBL/GenBank/DDBJ whole genome shotgun (WGS) entry which is preliminary data.</text>
</comment>
<reference evidence="3" key="1">
    <citation type="journal article" date="2014" name="Int. J. Syst. Evol. Microbiol.">
        <title>Complete genome sequence of Corynebacterium casei LMG S-19264T (=DSM 44701T), isolated from a smear-ripened cheese.</title>
        <authorList>
            <consortium name="US DOE Joint Genome Institute (JGI-PGF)"/>
            <person name="Walter F."/>
            <person name="Albersmeier A."/>
            <person name="Kalinowski J."/>
            <person name="Ruckert C."/>
        </authorList>
    </citation>
    <scope>NUCLEOTIDE SEQUENCE</scope>
    <source>
        <strain evidence="3">CGMCC 1.12827</strain>
    </source>
</reference>
<dbReference type="Gene3D" id="1.10.10.10">
    <property type="entry name" value="Winged helix-like DNA-binding domain superfamily/Winged helix DNA-binding domain"/>
    <property type="match status" value="1"/>
</dbReference>
<sequence>MTYSCRVDPNDPRLPGDLALAVVRLSRHLRGRRATALVSLTQLSALSTLMREGPMTPGAMAAAERVQPPSMTRVIASLADLGMIQRAPHPTDGRQVIVTLSDYGRQVVEDEQIAREEWLRGRLDTLPEEERDVLARAVAILGSLVSEDGKPANKAPHPESAAVRAADAASTA</sequence>
<dbReference type="Proteomes" id="UP000621454">
    <property type="component" value="Unassembled WGS sequence"/>
</dbReference>
<evidence type="ECO:0000256" key="1">
    <source>
        <dbReference type="SAM" id="MobiDB-lite"/>
    </source>
</evidence>
<dbReference type="GO" id="GO:0003700">
    <property type="term" value="F:DNA-binding transcription factor activity"/>
    <property type="evidence" value="ECO:0007669"/>
    <property type="project" value="InterPro"/>
</dbReference>
<dbReference type="InterPro" id="IPR052526">
    <property type="entry name" value="HTH-type_Bedaq_tolerance"/>
</dbReference>
<evidence type="ECO:0000313" key="3">
    <source>
        <dbReference type="EMBL" id="GGB37736.1"/>
    </source>
</evidence>
<dbReference type="InterPro" id="IPR000835">
    <property type="entry name" value="HTH_MarR-typ"/>
</dbReference>
<feature type="region of interest" description="Disordered" evidence="1">
    <location>
        <begin position="147"/>
        <end position="172"/>
    </location>
</feature>
<reference evidence="3" key="2">
    <citation type="submission" date="2020-09" db="EMBL/GenBank/DDBJ databases">
        <authorList>
            <person name="Sun Q."/>
            <person name="Zhou Y."/>
        </authorList>
    </citation>
    <scope>NUCLEOTIDE SEQUENCE</scope>
    <source>
        <strain evidence="3">CGMCC 1.12827</strain>
    </source>
</reference>
<dbReference type="PANTHER" id="PTHR39515:SF2">
    <property type="entry name" value="HTH-TYPE TRANSCRIPTIONAL REGULATOR RV0880"/>
    <property type="match status" value="1"/>
</dbReference>
<feature type="compositionally biased region" description="Low complexity" evidence="1">
    <location>
        <begin position="161"/>
        <end position="172"/>
    </location>
</feature>
<evidence type="ECO:0000313" key="4">
    <source>
        <dbReference type="Proteomes" id="UP000621454"/>
    </source>
</evidence>